<gene>
    <name evidence="2" type="ORF">HUN01_00645</name>
</gene>
<dbReference type="RefSeq" id="WP_181927168.1">
    <property type="nucleotide sequence ID" value="NZ_CP054695.1"/>
</dbReference>
<reference evidence="3" key="1">
    <citation type="submission" date="2020-06" db="EMBL/GenBank/DDBJ databases">
        <title>Nostoc edaphicum CCNP1411 genome.</title>
        <authorList>
            <person name="Fidor A."/>
            <person name="Grabski M."/>
            <person name="Gawor J."/>
            <person name="Gromadka R."/>
            <person name="Wegrzyn G."/>
            <person name="Mazur-Marzec H."/>
        </authorList>
    </citation>
    <scope>NUCLEOTIDE SEQUENCE [LARGE SCALE GENOMIC DNA]</scope>
    <source>
        <strain evidence="3">CCNP1411</strain>
        <plasmid evidence="3">pne_3</plasmid>
    </source>
</reference>
<dbReference type="Proteomes" id="UP000514713">
    <property type="component" value="Plasmid pNe_3"/>
</dbReference>
<dbReference type="AlphaFoldDB" id="A0A7D7LB83"/>
<name>A0A7D7LB83_9NOSO</name>
<dbReference type="Gene3D" id="3.30.70.1060">
    <property type="entry name" value="Dimeric alpha+beta barrel"/>
    <property type="match status" value="1"/>
</dbReference>
<dbReference type="KEGG" id="ned:HUN01_00645"/>
<keyword evidence="3" id="KW-1185">Reference proteome</keyword>
<dbReference type="Pfam" id="PF02426">
    <property type="entry name" value="MIase"/>
    <property type="match status" value="1"/>
</dbReference>
<geneLocation type="plasmid" evidence="3">
    <name>pne_3</name>
</geneLocation>
<keyword evidence="2" id="KW-0614">Plasmid</keyword>
<dbReference type="InterPro" id="IPR026029">
    <property type="entry name" value="MLI_dom"/>
</dbReference>
<dbReference type="InterPro" id="IPR011008">
    <property type="entry name" value="Dimeric_a/b-barrel"/>
</dbReference>
<protein>
    <recommendedName>
        <fullName evidence="1">Muconolactone isomerase domain-containing protein</fullName>
    </recommendedName>
</protein>
<proteinExistence type="predicted"/>
<dbReference type="SUPFAM" id="SSF54909">
    <property type="entry name" value="Dimeric alpha+beta barrel"/>
    <property type="match status" value="1"/>
</dbReference>
<evidence type="ECO:0000259" key="1">
    <source>
        <dbReference type="Pfam" id="PF02426"/>
    </source>
</evidence>
<organism evidence="2 3">
    <name type="scientific">Nostoc edaphicum CCNP1411</name>
    <dbReference type="NCBI Taxonomy" id="1472755"/>
    <lineage>
        <taxon>Bacteria</taxon>
        <taxon>Bacillati</taxon>
        <taxon>Cyanobacteriota</taxon>
        <taxon>Cyanophyceae</taxon>
        <taxon>Nostocales</taxon>
        <taxon>Nostocaceae</taxon>
        <taxon>Nostoc</taxon>
    </lineage>
</organism>
<dbReference type="EMBL" id="CP054695">
    <property type="protein sequence ID" value="QMS86172.1"/>
    <property type="molecule type" value="Genomic_DNA"/>
</dbReference>
<feature type="domain" description="Muconolactone isomerase" evidence="1">
    <location>
        <begin position="1"/>
        <end position="91"/>
    </location>
</feature>
<accession>A0A7D7LB83</accession>
<sequence length="104" mass="12185">MLFYVQMRWNIEGRLSEDELWNLEAEEADFNAQKETKDSGLVVGLYKVAAQRRVIGIVNVDSIEELDRTAMGRLPMREYLEFEQVLPLRAYEGFIEDVKAHYKV</sequence>
<evidence type="ECO:0000313" key="2">
    <source>
        <dbReference type="EMBL" id="QMS86172.1"/>
    </source>
</evidence>
<evidence type="ECO:0000313" key="3">
    <source>
        <dbReference type="Proteomes" id="UP000514713"/>
    </source>
</evidence>